<comment type="caution">
    <text evidence="6">The sequence shown here is derived from an EMBL/GenBank/DDBJ whole genome shotgun (WGS) entry which is preliminary data.</text>
</comment>
<dbReference type="RefSeq" id="WP_167111131.1">
    <property type="nucleotide sequence ID" value="NZ_JAANOU010000001.1"/>
</dbReference>
<comment type="similarity">
    <text evidence="1 4">Belongs to the Glu/Leu/Phe/Val dehydrogenases family.</text>
</comment>
<dbReference type="InterPro" id="IPR006096">
    <property type="entry name" value="Glu/Leu/Phe/Val/Trp_DH_C"/>
</dbReference>
<dbReference type="InterPro" id="IPR016211">
    <property type="entry name" value="Glu/Phe/Leu/Val/Trp_DH_bac/arc"/>
</dbReference>
<protein>
    <submittedName>
        <fullName evidence="6">Leucine dehydrogenase</fullName>
        <ecNumber evidence="6">1.4.1.9</ecNumber>
    </submittedName>
</protein>
<dbReference type="InterPro" id="IPR046346">
    <property type="entry name" value="Aminoacid_DH-like_N_sf"/>
</dbReference>
<dbReference type="Gene3D" id="3.40.50.10860">
    <property type="entry name" value="Leucine Dehydrogenase, chain A, domain 1"/>
    <property type="match status" value="1"/>
</dbReference>
<name>A0ABX0ST03_9PSEU</name>
<proteinExistence type="inferred from homology"/>
<dbReference type="GO" id="GO:0050049">
    <property type="term" value="F:L-leucine dehydrogenase activity"/>
    <property type="evidence" value="ECO:0007669"/>
    <property type="project" value="UniProtKB-EC"/>
</dbReference>
<dbReference type="SUPFAM" id="SSF53223">
    <property type="entry name" value="Aminoacid dehydrogenase-like, N-terminal domain"/>
    <property type="match status" value="1"/>
</dbReference>
<dbReference type="SUPFAM" id="SSF51735">
    <property type="entry name" value="NAD(P)-binding Rossmann-fold domains"/>
    <property type="match status" value="1"/>
</dbReference>
<evidence type="ECO:0000313" key="7">
    <source>
        <dbReference type="Proteomes" id="UP000754495"/>
    </source>
</evidence>
<evidence type="ECO:0000256" key="1">
    <source>
        <dbReference type="ARBA" id="ARBA00006382"/>
    </source>
</evidence>
<dbReference type="PANTHER" id="PTHR42722:SF1">
    <property type="entry name" value="VALINE DEHYDROGENASE"/>
    <property type="match status" value="1"/>
</dbReference>
<dbReference type="PANTHER" id="PTHR42722">
    <property type="entry name" value="LEUCINE DEHYDROGENASE"/>
    <property type="match status" value="1"/>
</dbReference>
<gene>
    <name evidence="6" type="ORF">FHX46_001030</name>
</gene>
<organism evidence="6 7">
    <name type="scientific">Amycolatopsis viridis</name>
    <dbReference type="NCBI Taxonomy" id="185678"/>
    <lineage>
        <taxon>Bacteria</taxon>
        <taxon>Bacillati</taxon>
        <taxon>Actinomycetota</taxon>
        <taxon>Actinomycetes</taxon>
        <taxon>Pseudonocardiales</taxon>
        <taxon>Pseudonocardiaceae</taxon>
        <taxon>Amycolatopsis</taxon>
    </lineage>
</organism>
<feature type="domain" description="Glutamate/phenylalanine/leucine/valine/L-tryptophan dehydrogenase C-terminal" evidence="5">
    <location>
        <begin position="141"/>
        <end position="346"/>
    </location>
</feature>
<evidence type="ECO:0000256" key="2">
    <source>
        <dbReference type="ARBA" id="ARBA00023002"/>
    </source>
</evidence>
<reference evidence="6 7" key="1">
    <citation type="submission" date="2020-03" db="EMBL/GenBank/DDBJ databases">
        <title>Sequencing the genomes of 1000 actinobacteria strains.</title>
        <authorList>
            <person name="Klenk H.-P."/>
        </authorList>
    </citation>
    <scope>NUCLEOTIDE SEQUENCE [LARGE SCALE GENOMIC DNA]</scope>
    <source>
        <strain evidence="6 7">DSM 45668</strain>
    </source>
</reference>
<dbReference type="InterPro" id="IPR036291">
    <property type="entry name" value="NAD(P)-bd_dom_sf"/>
</dbReference>
<dbReference type="Proteomes" id="UP000754495">
    <property type="component" value="Unassembled WGS sequence"/>
</dbReference>
<keyword evidence="3" id="KW-0520">NAD</keyword>
<dbReference type="InterPro" id="IPR006097">
    <property type="entry name" value="Glu/Leu/Phe/Val/Trp_DH_dimer"/>
</dbReference>
<evidence type="ECO:0000259" key="5">
    <source>
        <dbReference type="SMART" id="SM00839"/>
    </source>
</evidence>
<dbReference type="PRINTS" id="PR00082">
    <property type="entry name" value="GLFDHDRGNASE"/>
</dbReference>
<dbReference type="Pfam" id="PF00208">
    <property type="entry name" value="ELFV_dehydrog"/>
    <property type="match status" value="2"/>
</dbReference>
<dbReference type="PROSITE" id="PS00074">
    <property type="entry name" value="GLFV_DEHYDROGENASE"/>
    <property type="match status" value="1"/>
</dbReference>
<dbReference type="EC" id="1.4.1.9" evidence="6"/>
<dbReference type="Pfam" id="PF02812">
    <property type="entry name" value="ELFV_dehydrog_N"/>
    <property type="match status" value="1"/>
</dbReference>
<accession>A0ABX0ST03</accession>
<evidence type="ECO:0000256" key="3">
    <source>
        <dbReference type="ARBA" id="ARBA00023027"/>
    </source>
</evidence>
<evidence type="ECO:0000256" key="4">
    <source>
        <dbReference type="RuleBase" id="RU004417"/>
    </source>
</evidence>
<dbReference type="EMBL" id="JAANOU010000001">
    <property type="protein sequence ID" value="NIH78500.1"/>
    <property type="molecule type" value="Genomic_DNA"/>
</dbReference>
<dbReference type="PIRSF" id="PIRSF000188">
    <property type="entry name" value="Phe_leu_dh"/>
    <property type="match status" value="1"/>
</dbReference>
<dbReference type="SMART" id="SM00839">
    <property type="entry name" value="ELFV_dehydrog"/>
    <property type="match status" value="1"/>
</dbReference>
<dbReference type="InterPro" id="IPR033524">
    <property type="entry name" value="Glu/Leu/Phe/Val_DH_AS"/>
</dbReference>
<keyword evidence="7" id="KW-1185">Reference proteome</keyword>
<dbReference type="InterPro" id="IPR006095">
    <property type="entry name" value="Glu/Leu/Phe/Val/Trp_DH"/>
</dbReference>
<keyword evidence="2 4" id="KW-0560">Oxidoreductase</keyword>
<dbReference type="CDD" id="cd01075">
    <property type="entry name" value="NAD_bind_Leu_Phe_Val_DH"/>
    <property type="match status" value="1"/>
</dbReference>
<sequence length="350" mass="36180">MPISLGDAVPDDAEFEQILHCSDDHSGLSSVIAIHDTTLGPSLGGIRMRRYPDQAAAAADAKRLAEAMTYKSALAGLDLGGGKSVINADPAAPDRNELLLAHARHIQSLGGRYIPAVDMGTTVADLRLVGTVVSTVSSSRRDPSDFTARGVVAAIRGAVQATEGRGLSGLRVGIQGLGHVGRQIADLLADEGAKLVVADIDDRRAREVRARTGAVVVPPSDILLADVDVLCPCAAGGVVDAELAKTLTARYVIGAANNVLADPALAATLRARDIVHVPDFVANAGGLIACAAEVRGDDSDLLHRVEAIGDTTENLLRTAGRRGQDTVSVAMQLAEDRIAGARAAGKTVPR</sequence>
<evidence type="ECO:0000313" key="6">
    <source>
        <dbReference type="EMBL" id="NIH78500.1"/>
    </source>
</evidence>
<dbReference type="Gene3D" id="3.40.50.720">
    <property type="entry name" value="NAD(P)-binding Rossmann-like Domain"/>
    <property type="match status" value="1"/>
</dbReference>